<feature type="domain" description="Condensation" evidence="1">
    <location>
        <begin position="40"/>
        <end position="340"/>
    </location>
</feature>
<organism evidence="2 3">
    <name type="scientific">Actinokineospora diospyrosa</name>
    <dbReference type="NCBI Taxonomy" id="103728"/>
    <lineage>
        <taxon>Bacteria</taxon>
        <taxon>Bacillati</taxon>
        <taxon>Actinomycetota</taxon>
        <taxon>Actinomycetes</taxon>
        <taxon>Pseudonocardiales</taxon>
        <taxon>Pseudonocardiaceae</taxon>
        <taxon>Actinokineospora</taxon>
    </lineage>
</organism>
<dbReference type="PANTHER" id="PTHR45527">
    <property type="entry name" value="NONRIBOSOMAL PEPTIDE SYNTHETASE"/>
    <property type="match status" value="1"/>
</dbReference>
<dbReference type="InterPro" id="IPR023213">
    <property type="entry name" value="CAT-like_dom_sf"/>
</dbReference>
<dbReference type="Gene3D" id="3.30.559.30">
    <property type="entry name" value="Nonribosomal peptide synthetase, condensation domain"/>
    <property type="match status" value="1"/>
</dbReference>
<dbReference type="RefSeq" id="WP_253887913.1">
    <property type="nucleotide sequence ID" value="NZ_BAAAVB010000013.1"/>
</dbReference>
<proteinExistence type="predicted"/>
<evidence type="ECO:0000313" key="3">
    <source>
        <dbReference type="Proteomes" id="UP001205185"/>
    </source>
</evidence>
<reference evidence="2 3" key="1">
    <citation type="submission" date="2022-06" db="EMBL/GenBank/DDBJ databases">
        <title>Genomic Encyclopedia of Archaeal and Bacterial Type Strains, Phase II (KMG-II): from individual species to whole genera.</title>
        <authorList>
            <person name="Goeker M."/>
        </authorList>
    </citation>
    <scope>NUCLEOTIDE SEQUENCE [LARGE SCALE GENOMIC DNA]</scope>
    <source>
        <strain evidence="2 3">DSM 44255</strain>
    </source>
</reference>
<keyword evidence="3" id="KW-1185">Reference proteome</keyword>
<dbReference type="InterPro" id="IPR001242">
    <property type="entry name" value="Condensation_dom"/>
</dbReference>
<dbReference type="Gene3D" id="3.30.559.10">
    <property type="entry name" value="Chloramphenicol acetyltransferase-like domain"/>
    <property type="match status" value="1"/>
</dbReference>
<comment type="caution">
    <text evidence="2">The sequence shown here is derived from an EMBL/GenBank/DDBJ whole genome shotgun (WGS) entry which is preliminary data.</text>
</comment>
<dbReference type="Proteomes" id="UP001205185">
    <property type="component" value="Unassembled WGS sequence"/>
</dbReference>
<dbReference type="Pfam" id="PF00668">
    <property type="entry name" value="Condensation"/>
    <property type="match status" value="1"/>
</dbReference>
<evidence type="ECO:0000259" key="1">
    <source>
        <dbReference type="Pfam" id="PF00668"/>
    </source>
</evidence>
<protein>
    <submittedName>
        <fullName evidence="2">Condensation domain-containing protein</fullName>
    </submittedName>
</protein>
<gene>
    <name evidence="2" type="ORF">LV75_003465</name>
</gene>
<dbReference type="EMBL" id="JAMTCO010000008">
    <property type="protein sequence ID" value="MCP2270953.1"/>
    <property type="molecule type" value="Genomic_DNA"/>
</dbReference>
<dbReference type="SUPFAM" id="SSF52777">
    <property type="entry name" value="CoA-dependent acyltransferases"/>
    <property type="match status" value="2"/>
</dbReference>
<sequence>MTVSDATRAPLSLQQDFLCTLDKGDVTGALGAKHIVLSAWRVRGPLEVDTLRAALLDLVRRHEMLRTSIVRGDEPFQVVHPAEPVRLLVEDLSATAQDERDARAERFYSEVETADYPVRELPHLRAALGRFADDDWVLALVVHHIAADGWSMRVLIRDLATRYAARRGHPVEDLPPVRQYREFVAEQPGTLTGPEVERAAAYWRDKLAGAEITTVATDRPVNEDIPAIYADHRSLIDADTTAATLRLAKATHSSPFMLFLGAFTVLLTGKSTSRDVVVGTFSSGRGIGPHQDTIGAFLNFLPLRVDLTGARTFRDVLERTRSTCLQAYVHDIPFPLIDQQAPDLIVPSADRDIIAFEVLQFPDGIDGTPVGDLTYSELRDRRVPQPVSCDIPDGALWALDVLPGVGTVSSLKFNTHLFDADTMWSLVHDYTQLLTRCISTPDADLW</sequence>
<evidence type="ECO:0000313" key="2">
    <source>
        <dbReference type="EMBL" id="MCP2270953.1"/>
    </source>
</evidence>
<name>A0ABT1IE87_9PSEU</name>
<accession>A0ABT1IE87</accession>
<dbReference type="PANTHER" id="PTHR45527:SF1">
    <property type="entry name" value="FATTY ACID SYNTHASE"/>
    <property type="match status" value="1"/>
</dbReference>